<keyword evidence="3" id="KW-1185">Reference proteome</keyword>
<feature type="region of interest" description="Disordered" evidence="1">
    <location>
        <begin position="1"/>
        <end position="54"/>
    </location>
</feature>
<evidence type="ECO:0000256" key="1">
    <source>
        <dbReference type="SAM" id="MobiDB-lite"/>
    </source>
</evidence>
<gene>
    <name evidence="2" type="ORF">GCM10007870_18740</name>
</gene>
<dbReference type="EMBL" id="BSNV01000008">
    <property type="protein sequence ID" value="GLQ66290.1"/>
    <property type="molecule type" value="Genomic_DNA"/>
</dbReference>
<name>A0ABQ5WTT6_9PROT</name>
<proteinExistence type="predicted"/>
<reference evidence="3" key="1">
    <citation type="journal article" date="2019" name="Int. J. Syst. Evol. Microbiol.">
        <title>The Global Catalogue of Microorganisms (GCM) 10K type strain sequencing project: providing services to taxonomists for standard genome sequencing and annotation.</title>
        <authorList>
            <consortium name="The Broad Institute Genomics Platform"/>
            <consortium name="The Broad Institute Genome Sequencing Center for Infectious Disease"/>
            <person name="Wu L."/>
            <person name="Ma J."/>
        </authorList>
    </citation>
    <scope>NUCLEOTIDE SEQUENCE [LARGE SCALE GENOMIC DNA]</scope>
    <source>
        <strain evidence="3">NBRC 3266</strain>
    </source>
</reference>
<dbReference type="Proteomes" id="UP001156629">
    <property type="component" value="Unassembled WGS sequence"/>
</dbReference>
<evidence type="ECO:0000313" key="3">
    <source>
        <dbReference type="Proteomes" id="UP001156629"/>
    </source>
</evidence>
<organism evidence="2 3">
    <name type="scientific">Gluconobacter kondonii</name>
    <dbReference type="NCBI Taxonomy" id="941463"/>
    <lineage>
        <taxon>Bacteria</taxon>
        <taxon>Pseudomonadati</taxon>
        <taxon>Pseudomonadota</taxon>
        <taxon>Alphaproteobacteria</taxon>
        <taxon>Acetobacterales</taxon>
        <taxon>Acetobacteraceae</taxon>
        <taxon>Gluconobacter</taxon>
    </lineage>
</organism>
<accession>A0ABQ5WTT6</accession>
<feature type="compositionally biased region" description="Polar residues" evidence="1">
    <location>
        <begin position="15"/>
        <end position="29"/>
    </location>
</feature>
<sequence length="219" mass="23240">MLGTMSTESHHVGATSATAPVTEGISSGKLSVYRTDSRPPHEIAGPDGKGMIPFQWPKNMQPTGLLKSKIENLRNPSTGRLPANPLRDLAVIVKRGGEDLAPHQISTALNEAQAIPGSSGRGSHLYKLDLPFTHYHLPASGGRLDTKPINDASTLTALGSDSIMNGQALLSNNPHVSSYDDLRDGDPIGLFHNNHQYGGNGEISVFGEISGTHISHTRG</sequence>
<protein>
    <submittedName>
        <fullName evidence="2">Uncharacterized protein</fullName>
    </submittedName>
</protein>
<comment type="caution">
    <text evidence="2">The sequence shown here is derived from an EMBL/GenBank/DDBJ whole genome shotgun (WGS) entry which is preliminary data.</text>
</comment>
<evidence type="ECO:0000313" key="2">
    <source>
        <dbReference type="EMBL" id="GLQ66290.1"/>
    </source>
</evidence>